<dbReference type="STRING" id="739143.SAMN05216297_11159"/>
<keyword evidence="2" id="KW-1185">Reference proteome</keyword>
<dbReference type="AlphaFoldDB" id="A0A1I1UR44"/>
<evidence type="ECO:0000313" key="2">
    <source>
        <dbReference type="Proteomes" id="UP000199672"/>
    </source>
</evidence>
<name>A0A1I1UR44_9FLAO</name>
<reference evidence="2" key="1">
    <citation type="submission" date="2016-10" db="EMBL/GenBank/DDBJ databases">
        <authorList>
            <person name="Varghese N."/>
            <person name="Submissions S."/>
        </authorList>
    </citation>
    <scope>NUCLEOTIDE SEQUENCE [LARGE SCALE GENOMIC DNA]</scope>
    <source>
        <strain evidence="2">CGMCC 1.10370</strain>
    </source>
</reference>
<dbReference type="EMBL" id="FOMH01000011">
    <property type="protein sequence ID" value="SFD71273.1"/>
    <property type="molecule type" value="Genomic_DNA"/>
</dbReference>
<dbReference type="RefSeq" id="WP_091496433.1">
    <property type="nucleotide sequence ID" value="NZ_FOMH01000011.1"/>
</dbReference>
<gene>
    <name evidence="1" type="ORF">SAMN05216297_11159</name>
</gene>
<accession>A0A1I1UR44</accession>
<dbReference type="OrthoDB" id="1373438at2"/>
<proteinExistence type="predicted"/>
<protein>
    <submittedName>
        <fullName evidence="1">Uncharacterized protein</fullName>
    </submittedName>
</protein>
<dbReference type="Proteomes" id="UP000199672">
    <property type="component" value="Unassembled WGS sequence"/>
</dbReference>
<evidence type="ECO:0000313" key="1">
    <source>
        <dbReference type="EMBL" id="SFD71273.1"/>
    </source>
</evidence>
<sequence>MQYIKILFFIFLTNNIYSQNYEHLKKLDTIYIPFKKGKYNIKIEYPEEKNGFKNKGYFFNFKKKKLQTFRFEIDKNRTSDNTVVNKSFLRKHKRKTIKIDMLNNFDYQDVSCEIFNQLKTIYIIDYSEKNHKNVMLYRVISLNLCYTKE</sequence>
<organism evidence="1 2">
    <name type="scientific">Flavobacterium phragmitis</name>
    <dbReference type="NCBI Taxonomy" id="739143"/>
    <lineage>
        <taxon>Bacteria</taxon>
        <taxon>Pseudomonadati</taxon>
        <taxon>Bacteroidota</taxon>
        <taxon>Flavobacteriia</taxon>
        <taxon>Flavobacteriales</taxon>
        <taxon>Flavobacteriaceae</taxon>
        <taxon>Flavobacterium</taxon>
    </lineage>
</organism>